<dbReference type="EMBL" id="LNIX01000034">
    <property type="protein sequence ID" value="OXA40387.1"/>
    <property type="molecule type" value="Genomic_DNA"/>
</dbReference>
<keyword evidence="6" id="KW-0175">Coiled coil</keyword>
<keyword evidence="4 7" id="KW-1133">Transmembrane helix</keyword>
<evidence type="ECO:0000256" key="3">
    <source>
        <dbReference type="ARBA" id="ARBA00022692"/>
    </source>
</evidence>
<evidence type="ECO:0000256" key="6">
    <source>
        <dbReference type="SAM" id="Coils"/>
    </source>
</evidence>
<evidence type="ECO:0000256" key="7">
    <source>
        <dbReference type="SAM" id="Phobius"/>
    </source>
</evidence>
<keyword evidence="9" id="KW-1185">Reference proteome</keyword>
<comment type="subcellular location">
    <subcellularLocation>
        <location evidence="1">Cell membrane</location>
        <topology evidence="1">Multi-pass membrane protein</topology>
    </subcellularLocation>
</comment>
<evidence type="ECO:0000313" key="8">
    <source>
        <dbReference type="EMBL" id="OXA40387.1"/>
    </source>
</evidence>
<keyword evidence="2" id="KW-1003">Cell membrane</keyword>
<dbReference type="GO" id="GO:0005886">
    <property type="term" value="C:plasma membrane"/>
    <property type="evidence" value="ECO:0007669"/>
    <property type="project" value="UniProtKB-SubCell"/>
</dbReference>
<dbReference type="GO" id="GO:0050909">
    <property type="term" value="P:sensory perception of taste"/>
    <property type="evidence" value="ECO:0007669"/>
    <property type="project" value="InterPro"/>
</dbReference>
<protein>
    <submittedName>
        <fullName evidence="8">Uncharacterized protein</fullName>
    </submittedName>
</protein>
<evidence type="ECO:0000256" key="4">
    <source>
        <dbReference type="ARBA" id="ARBA00022989"/>
    </source>
</evidence>
<comment type="caution">
    <text evidence="8">The sequence shown here is derived from an EMBL/GenBank/DDBJ whole genome shotgun (WGS) entry which is preliminary data.</text>
</comment>
<keyword evidence="3 7" id="KW-0812">Transmembrane</keyword>
<dbReference type="OrthoDB" id="6366728at2759"/>
<reference evidence="8 9" key="1">
    <citation type="submission" date="2015-12" db="EMBL/GenBank/DDBJ databases">
        <title>The genome of Folsomia candida.</title>
        <authorList>
            <person name="Faddeeva A."/>
            <person name="Derks M.F."/>
            <person name="Anvar Y."/>
            <person name="Smit S."/>
            <person name="Van Straalen N."/>
            <person name="Roelofs D."/>
        </authorList>
    </citation>
    <scope>NUCLEOTIDE SEQUENCE [LARGE SCALE GENOMIC DNA]</scope>
    <source>
        <strain evidence="8 9">VU population</strain>
        <tissue evidence="8">Whole body</tissue>
    </source>
</reference>
<keyword evidence="5 7" id="KW-0472">Membrane</keyword>
<dbReference type="PANTHER" id="PTHR37558:SF1">
    <property type="entry name" value="HTH CENPB-TYPE DOMAIN-CONTAINING PROTEIN"/>
    <property type="match status" value="1"/>
</dbReference>
<feature type="transmembrane region" description="Helical" evidence="7">
    <location>
        <begin position="173"/>
        <end position="191"/>
    </location>
</feature>
<feature type="coiled-coil region" evidence="6">
    <location>
        <begin position="758"/>
        <end position="817"/>
    </location>
</feature>
<proteinExistence type="predicted"/>
<dbReference type="InterPro" id="IPR013604">
    <property type="entry name" value="7TM_chemorcpt"/>
</dbReference>
<evidence type="ECO:0000256" key="2">
    <source>
        <dbReference type="ARBA" id="ARBA00022475"/>
    </source>
</evidence>
<dbReference type="CDD" id="cd22249">
    <property type="entry name" value="UDM1_RNF168_RNF169-like"/>
    <property type="match status" value="1"/>
</dbReference>
<feature type="transmembrane region" description="Helical" evidence="7">
    <location>
        <begin position="211"/>
        <end position="234"/>
    </location>
</feature>
<name>A0A226D6M5_FOLCA</name>
<organism evidence="8 9">
    <name type="scientific">Folsomia candida</name>
    <name type="common">Springtail</name>
    <dbReference type="NCBI Taxonomy" id="158441"/>
    <lineage>
        <taxon>Eukaryota</taxon>
        <taxon>Metazoa</taxon>
        <taxon>Ecdysozoa</taxon>
        <taxon>Arthropoda</taxon>
        <taxon>Hexapoda</taxon>
        <taxon>Collembola</taxon>
        <taxon>Entomobryomorpha</taxon>
        <taxon>Isotomoidea</taxon>
        <taxon>Isotomidae</taxon>
        <taxon>Proisotominae</taxon>
        <taxon>Folsomia</taxon>
    </lineage>
</organism>
<feature type="transmembrane region" description="Helical" evidence="7">
    <location>
        <begin position="65"/>
        <end position="88"/>
    </location>
</feature>
<evidence type="ECO:0000256" key="5">
    <source>
        <dbReference type="ARBA" id="ARBA00023136"/>
    </source>
</evidence>
<evidence type="ECO:0000313" key="9">
    <source>
        <dbReference type="Proteomes" id="UP000198287"/>
    </source>
</evidence>
<accession>A0A226D6M5</accession>
<dbReference type="PANTHER" id="PTHR37558">
    <property type="entry name" value="HTH CENPB-TYPE DOMAIN-CONTAINING PROTEIN"/>
    <property type="match status" value="1"/>
</dbReference>
<dbReference type="Proteomes" id="UP000198287">
    <property type="component" value="Unassembled WGS sequence"/>
</dbReference>
<dbReference type="AlphaFoldDB" id="A0A226D6M5"/>
<gene>
    <name evidence="8" type="ORF">Fcan01_24841</name>
</gene>
<evidence type="ECO:0000256" key="1">
    <source>
        <dbReference type="ARBA" id="ARBA00004651"/>
    </source>
</evidence>
<sequence>MKKMFPLNKISVQIKNLDLIIPRIPHRTVQNSSSKSKLLSILFPIIRANQFFGNISLNLRLSHSFLSLPTIWAVFLLIIALLITFLYATSAVFQTRKVLEIRRFTEQISLTMSYSVTILYSLITRTYGLILYKRTVHSWKEFSQRIDQIKGSERILNSPQLSAIRGNLRRKAFFLYGVSAGLVVWLVAAFTTTFFPTQKDILAKKWTWESYLILFPVTVGFSLATCTNLAYICWLTAPLKVIGGILTYLKDVVTHIQEVNYTVLILLQDWVDNYRKTVETLQVYRKHYNLSLFLAVTYVSVQTTCETYSVISLVAMKSWYPAVTRMVKFCLHLNALFELASAAEKLRNLQVLMYAELCKVEVLLRGGGCNSEGRKEISSLLKEMLMEPLEISPGGFFTLNRRLVTSIRVLRPPEAGVCDLFWSTEYAEAGVREISRRPEYSEYGLCIDWSTPGQEYVLRPPEAGVRDLFWSTEYAEAGVREFFRSTEYAEAGVREISRRPEYSDYGVRGGRSTRDFPEAGVLGVRSTRGWPEYAWLAGVRSTRGWPEYGVRVAGQSTEYAEAGVRKISDLCSPTRFSFKSDVKFDIALLTEVEQLNPYAYRIQKKIWEDIAQNLVNCELKMAVTERSCRDRTTLILQEFEKDEALSLRSSGIDEESMGSLTKLLTSVAKLSKVVPSKKAQKLFSKPNRVAAEAERDFAVQDVEISAVDDAEIEDLIDEESSNQSKIIREEQVLSPTSDAAITPKRVRKGDVVDYLEKKYKSELELRKEEIELRKYEAETRRMEIDFEKKKQEQKHQARMEELELQKASETAKNQERAALTNALFELIQKK</sequence>
<dbReference type="Pfam" id="PF08395">
    <property type="entry name" value="7tm_7"/>
    <property type="match status" value="1"/>
</dbReference>